<evidence type="ECO:0000313" key="1">
    <source>
        <dbReference type="EMBL" id="OAD79467.1"/>
    </source>
</evidence>
<name>A0A167QC96_PHYB8</name>
<accession>A0A167QC96</accession>
<dbReference type="VEuPathDB" id="FungiDB:PHYBLDRAFT_58516"/>
<keyword evidence="2" id="KW-1185">Reference proteome</keyword>
<dbReference type="Proteomes" id="UP000077315">
    <property type="component" value="Unassembled WGS sequence"/>
</dbReference>
<organism evidence="1 2">
    <name type="scientific">Phycomyces blakesleeanus (strain ATCC 8743b / DSM 1359 / FGSC 10004 / NBRC 33097 / NRRL 1555)</name>
    <dbReference type="NCBI Taxonomy" id="763407"/>
    <lineage>
        <taxon>Eukaryota</taxon>
        <taxon>Fungi</taxon>
        <taxon>Fungi incertae sedis</taxon>
        <taxon>Mucoromycota</taxon>
        <taxon>Mucoromycotina</taxon>
        <taxon>Mucoromycetes</taxon>
        <taxon>Mucorales</taxon>
        <taxon>Phycomycetaceae</taxon>
        <taxon>Phycomyces</taxon>
    </lineage>
</organism>
<dbReference type="RefSeq" id="XP_018297507.1">
    <property type="nucleotide sequence ID" value="XM_018440339.1"/>
</dbReference>
<sequence>MNPAGYETHVFHINITSNTTENIEQQDEDGVTTQTMQNTQTTKATTTERTDCRQSFTIYFAEVLWYCSMQELFHAQNLQRDSELSNTTNRSNRKSSRYFILSFRTARISFRTSTDTRASMNTTTSTSAITRKNISININTRSK</sequence>
<dbReference type="AlphaFoldDB" id="A0A167QC96"/>
<gene>
    <name evidence="1" type="ORF">PHYBLDRAFT_58516</name>
</gene>
<reference evidence="2" key="1">
    <citation type="submission" date="2015-06" db="EMBL/GenBank/DDBJ databases">
        <title>Expansion of signal transduction pathways in fungi by whole-genome duplication.</title>
        <authorList>
            <consortium name="DOE Joint Genome Institute"/>
            <person name="Corrochano L.M."/>
            <person name="Kuo A."/>
            <person name="Marcet-Houben M."/>
            <person name="Polaino S."/>
            <person name="Salamov A."/>
            <person name="Villalobos J.M."/>
            <person name="Alvarez M.I."/>
            <person name="Avalos J."/>
            <person name="Benito E.P."/>
            <person name="Benoit I."/>
            <person name="Burger G."/>
            <person name="Camino L.P."/>
            <person name="Canovas D."/>
            <person name="Cerda-Olmedo E."/>
            <person name="Cheng J.-F."/>
            <person name="Dominguez A."/>
            <person name="Elias M."/>
            <person name="Eslava A.P."/>
            <person name="Glaser F."/>
            <person name="Grimwood J."/>
            <person name="Gutierrez G."/>
            <person name="Heitman J."/>
            <person name="Henrissat B."/>
            <person name="Iturriaga E.A."/>
            <person name="Lang B.F."/>
            <person name="Lavin J.L."/>
            <person name="Lee S."/>
            <person name="Li W."/>
            <person name="Lindquist E."/>
            <person name="Lopez-Garcia S."/>
            <person name="Luque E.M."/>
            <person name="Marcos A.T."/>
            <person name="Martin J."/>
            <person name="McCluskey K."/>
            <person name="Medina H.R."/>
            <person name="Miralles-Duran A."/>
            <person name="Miyazaki A."/>
            <person name="Munoz-Torres E."/>
            <person name="Oguiza J.A."/>
            <person name="Ohm R."/>
            <person name="Olmedo M."/>
            <person name="Orejas M."/>
            <person name="Ortiz-Castellanos L."/>
            <person name="Pisabarro A.G."/>
            <person name="Rodriguez-Romero J."/>
            <person name="Ruiz-Herrera J."/>
            <person name="Ruiz-Vazquez R."/>
            <person name="Sanz C."/>
            <person name="Schackwitz W."/>
            <person name="Schmutz J."/>
            <person name="Shahriari M."/>
            <person name="Shelest E."/>
            <person name="Silva-Franco F."/>
            <person name="Soanes D."/>
            <person name="Syed K."/>
            <person name="Tagua V.G."/>
            <person name="Talbot N.J."/>
            <person name="Thon M."/>
            <person name="De vries R.P."/>
            <person name="Wiebenga A."/>
            <person name="Yadav J.S."/>
            <person name="Braun E.L."/>
            <person name="Baker S."/>
            <person name="Garre V."/>
            <person name="Horwitz B."/>
            <person name="Torres-Martinez S."/>
            <person name="Idnurm A."/>
            <person name="Herrera-Estrella A."/>
            <person name="Gabaldon T."/>
            <person name="Grigoriev I.V."/>
        </authorList>
    </citation>
    <scope>NUCLEOTIDE SEQUENCE [LARGE SCALE GENOMIC DNA]</scope>
    <source>
        <strain evidence="2">NRRL 1555(-)</strain>
    </source>
</reference>
<dbReference type="GeneID" id="29001245"/>
<evidence type="ECO:0000313" key="2">
    <source>
        <dbReference type="Proteomes" id="UP000077315"/>
    </source>
</evidence>
<proteinExistence type="predicted"/>
<protein>
    <submittedName>
        <fullName evidence="1">Uncharacterized protein</fullName>
    </submittedName>
</protein>
<dbReference type="EMBL" id="KV440972">
    <property type="protein sequence ID" value="OAD79467.1"/>
    <property type="molecule type" value="Genomic_DNA"/>
</dbReference>
<dbReference type="InParanoid" id="A0A167QC96"/>